<protein>
    <submittedName>
        <fullName evidence="1">Uncharacterized protein</fullName>
    </submittedName>
</protein>
<dbReference type="AlphaFoldDB" id="A0A504J7T0"/>
<name>A0A504J7T0_9FLAO</name>
<sequence length="334" mass="38324">MKNIIISIFVIINGYQISIAQYNLDTTLIDINHDKIVDTLINDFSRGSACGGRTVTVINGKTNEQFSLSNEGCYSNFIRILMVPQKLKLKTNKAFLNVLKKKVLPDQKRDHIDSSLEWIITGALGYKDLDDDSLFRDIVSPKTSWQSEILEIPDSYYVNISSEILKLSSAYKDHLINEESHGFLIYYPSGHHIEKLDSLTPVAQNKYYKIYKTPHAVFVKRGGMYNWLFISDSLVTGAPDRRSWFSIKQIQLIDKYLIIHQDVPPDNTYNIHIVNIETQKVGHLNFEPSYNNGTDEGGMDTFEVINNQLIFNEYGEPVLRKIPLQQIFNTLDSY</sequence>
<dbReference type="OrthoDB" id="678905at2"/>
<keyword evidence="2" id="KW-1185">Reference proteome</keyword>
<evidence type="ECO:0000313" key="2">
    <source>
        <dbReference type="Proteomes" id="UP000315540"/>
    </source>
</evidence>
<dbReference type="EMBL" id="VFWZ01000002">
    <property type="protein sequence ID" value="TPN86916.1"/>
    <property type="molecule type" value="Genomic_DNA"/>
</dbReference>
<organism evidence="1 2">
    <name type="scientific">Aquimarina algicola</name>
    <dbReference type="NCBI Taxonomy" id="2589995"/>
    <lineage>
        <taxon>Bacteria</taxon>
        <taxon>Pseudomonadati</taxon>
        <taxon>Bacteroidota</taxon>
        <taxon>Flavobacteriia</taxon>
        <taxon>Flavobacteriales</taxon>
        <taxon>Flavobacteriaceae</taxon>
        <taxon>Aquimarina</taxon>
    </lineage>
</organism>
<gene>
    <name evidence="1" type="ORF">FHK87_04755</name>
</gene>
<accession>A0A504J7T0</accession>
<dbReference type="RefSeq" id="WP_140590632.1">
    <property type="nucleotide sequence ID" value="NZ_VFWZ01000002.1"/>
</dbReference>
<comment type="caution">
    <text evidence="1">The sequence shown here is derived from an EMBL/GenBank/DDBJ whole genome shotgun (WGS) entry which is preliminary data.</text>
</comment>
<reference evidence="1 2" key="1">
    <citation type="submission" date="2019-06" db="EMBL/GenBank/DDBJ databases">
        <authorList>
            <person name="Meng X."/>
        </authorList>
    </citation>
    <scope>NUCLEOTIDE SEQUENCE [LARGE SCALE GENOMIC DNA]</scope>
    <source>
        <strain evidence="1 2">M625</strain>
    </source>
</reference>
<evidence type="ECO:0000313" key="1">
    <source>
        <dbReference type="EMBL" id="TPN86916.1"/>
    </source>
</evidence>
<proteinExistence type="predicted"/>
<dbReference type="Proteomes" id="UP000315540">
    <property type="component" value="Unassembled WGS sequence"/>
</dbReference>